<organism evidence="10 11">
    <name type="scientific">Cytospora paraplurivora</name>
    <dbReference type="NCBI Taxonomy" id="2898453"/>
    <lineage>
        <taxon>Eukaryota</taxon>
        <taxon>Fungi</taxon>
        <taxon>Dikarya</taxon>
        <taxon>Ascomycota</taxon>
        <taxon>Pezizomycotina</taxon>
        <taxon>Sordariomycetes</taxon>
        <taxon>Sordariomycetidae</taxon>
        <taxon>Diaporthales</taxon>
        <taxon>Cytosporaceae</taxon>
        <taxon>Cytospora</taxon>
    </lineage>
</organism>
<dbReference type="GO" id="GO:0005743">
    <property type="term" value="C:mitochondrial inner membrane"/>
    <property type="evidence" value="ECO:0007669"/>
    <property type="project" value="TreeGrafter"/>
</dbReference>
<evidence type="ECO:0000313" key="11">
    <source>
        <dbReference type="Proteomes" id="UP001320245"/>
    </source>
</evidence>
<reference evidence="10 11" key="1">
    <citation type="journal article" date="2023" name="PLoS ONE">
        <title>Cytospora paraplurivora sp. nov. isolated from orchards with fruit tree decline syndrome in Ontario, Canada.</title>
        <authorList>
            <person name="Ilyukhin E."/>
            <person name="Nguyen H.D.T."/>
            <person name="Castle A.J."/>
            <person name="Ellouze W."/>
        </authorList>
    </citation>
    <scope>NUCLEOTIDE SEQUENCE [LARGE SCALE GENOMIC DNA]</scope>
    <source>
        <strain evidence="10 11">FDS-564</strain>
    </source>
</reference>
<feature type="transmembrane region" description="Helical" evidence="8">
    <location>
        <begin position="420"/>
        <end position="443"/>
    </location>
</feature>
<feature type="compositionally biased region" description="Basic and acidic residues" evidence="7">
    <location>
        <begin position="118"/>
        <end position="127"/>
    </location>
</feature>
<comment type="caution">
    <text evidence="10">The sequence shown here is derived from an EMBL/GenBank/DDBJ whole genome shotgun (WGS) entry which is preliminary data.</text>
</comment>
<dbReference type="PROSITE" id="PS00211">
    <property type="entry name" value="ABC_TRANSPORTER_1"/>
    <property type="match status" value="1"/>
</dbReference>
<evidence type="ECO:0000256" key="6">
    <source>
        <dbReference type="ARBA" id="ARBA00023136"/>
    </source>
</evidence>
<dbReference type="GO" id="GO:0005524">
    <property type="term" value="F:ATP binding"/>
    <property type="evidence" value="ECO:0007669"/>
    <property type="project" value="UniProtKB-KW"/>
</dbReference>
<dbReference type="Gene3D" id="3.40.50.300">
    <property type="entry name" value="P-loop containing nucleotide triphosphate hydrolases"/>
    <property type="match status" value="1"/>
</dbReference>
<name>A0AAN9UL21_9PEZI</name>
<evidence type="ECO:0000256" key="3">
    <source>
        <dbReference type="ARBA" id="ARBA00022741"/>
    </source>
</evidence>
<dbReference type="SUPFAM" id="SSF90123">
    <property type="entry name" value="ABC transporter transmembrane region"/>
    <property type="match status" value="1"/>
</dbReference>
<dbReference type="GO" id="GO:0015421">
    <property type="term" value="F:ABC-type oligopeptide transporter activity"/>
    <property type="evidence" value="ECO:0007669"/>
    <property type="project" value="TreeGrafter"/>
</dbReference>
<dbReference type="InterPro" id="IPR017871">
    <property type="entry name" value="ABC_transporter-like_CS"/>
</dbReference>
<dbReference type="GO" id="GO:0090374">
    <property type="term" value="P:oligopeptide export from mitochondrion"/>
    <property type="evidence" value="ECO:0007669"/>
    <property type="project" value="TreeGrafter"/>
</dbReference>
<evidence type="ECO:0000256" key="7">
    <source>
        <dbReference type="SAM" id="MobiDB-lite"/>
    </source>
</evidence>
<dbReference type="EMBL" id="JAJSPL020000008">
    <property type="protein sequence ID" value="KAK7745343.1"/>
    <property type="molecule type" value="Genomic_DNA"/>
</dbReference>
<evidence type="ECO:0000313" key="10">
    <source>
        <dbReference type="EMBL" id="KAK7745343.1"/>
    </source>
</evidence>
<protein>
    <recommendedName>
        <fullName evidence="9">ABC transporter domain-containing protein</fullName>
    </recommendedName>
</protein>
<proteinExistence type="predicted"/>
<keyword evidence="4" id="KW-0067">ATP-binding</keyword>
<dbReference type="InterPro" id="IPR027417">
    <property type="entry name" value="P-loop_NTPase"/>
</dbReference>
<comment type="subcellular location">
    <subcellularLocation>
        <location evidence="1">Membrane</location>
        <topology evidence="1">Multi-pass membrane protein</topology>
    </subcellularLocation>
</comment>
<dbReference type="Gene3D" id="1.20.1560.10">
    <property type="entry name" value="ABC transporter type 1, transmembrane domain"/>
    <property type="match status" value="1"/>
</dbReference>
<dbReference type="InterPro" id="IPR039421">
    <property type="entry name" value="Type_1_exporter"/>
</dbReference>
<evidence type="ECO:0000259" key="9">
    <source>
        <dbReference type="PROSITE" id="PS50893"/>
    </source>
</evidence>
<evidence type="ECO:0000256" key="2">
    <source>
        <dbReference type="ARBA" id="ARBA00022692"/>
    </source>
</evidence>
<feature type="domain" description="ABC transporter" evidence="9">
    <location>
        <begin position="50"/>
        <end position="343"/>
    </location>
</feature>
<accession>A0AAN9UL21</accession>
<evidence type="ECO:0000256" key="5">
    <source>
        <dbReference type="ARBA" id="ARBA00022989"/>
    </source>
</evidence>
<dbReference type="SMART" id="SM00382">
    <property type="entry name" value="AAA"/>
    <property type="match status" value="1"/>
</dbReference>
<keyword evidence="3" id="KW-0547">Nucleotide-binding</keyword>
<evidence type="ECO:0000256" key="1">
    <source>
        <dbReference type="ARBA" id="ARBA00004141"/>
    </source>
</evidence>
<sequence>MAVSLERMSRPLIDATKAIVAAAAFFAVIDAPQPVRGSLKEPDVTADGDIVFEGVTFAYPGRPNAQVLDNLNLTIEAGKVTAIVGPSGSGKSTIVGLVEQWYTLHSQPVIRKTVQKAAKGEADRQADHPGATAEGQDGNETLDDRESGGPVQLRGRIMTSGHNLDDIDVKWWRTQIGLVQQEPFLFNDSIYNNVMHGLVGTQWEDEPVNVKKQLAREACKEAFADEFIDRLPEGYDTQVGDSGLKISGGQRQRIAIARSIVKKPKVLILDEATSAIDVRSERIIQAALDRVSRGRTTIMIAHRLSTIAKADNIIVLQKGKPVEQGTQENLLQNEEGVYSILIRAQRLALGGGEHEEKQASINQGIEENDDEEKLQATLSSEKSASRPMTSGDEADNNNKWKDRGILGSFGVLLLEQRSRFPVYIIILVSAAGAAVATPLQAYLFAQDITIFTLPPDRMLDRAAFWSLMWMVLAVGNGFSYFILGSVNTSLQHFICAAYREQYFSALIR</sequence>
<dbReference type="GO" id="GO:0016887">
    <property type="term" value="F:ATP hydrolysis activity"/>
    <property type="evidence" value="ECO:0007669"/>
    <property type="project" value="InterPro"/>
</dbReference>
<keyword evidence="6 8" id="KW-0472">Membrane</keyword>
<evidence type="ECO:0000256" key="8">
    <source>
        <dbReference type="SAM" id="Phobius"/>
    </source>
</evidence>
<dbReference type="InterPro" id="IPR003593">
    <property type="entry name" value="AAA+_ATPase"/>
</dbReference>
<gene>
    <name evidence="10" type="ORF">SLS53_002839</name>
</gene>
<dbReference type="PANTHER" id="PTHR43394">
    <property type="entry name" value="ATP-DEPENDENT PERMEASE MDL1, MITOCHONDRIAL"/>
    <property type="match status" value="1"/>
</dbReference>
<dbReference type="PANTHER" id="PTHR43394:SF1">
    <property type="entry name" value="ATP-BINDING CASSETTE SUB-FAMILY B MEMBER 10, MITOCHONDRIAL"/>
    <property type="match status" value="1"/>
</dbReference>
<keyword evidence="5 8" id="KW-1133">Transmembrane helix</keyword>
<dbReference type="PROSITE" id="PS50893">
    <property type="entry name" value="ABC_TRANSPORTER_2"/>
    <property type="match status" value="1"/>
</dbReference>
<dbReference type="AlphaFoldDB" id="A0AAN9UL21"/>
<keyword evidence="2 8" id="KW-0812">Transmembrane</keyword>
<dbReference type="Proteomes" id="UP001320245">
    <property type="component" value="Unassembled WGS sequence"/>
</dbReference>
<dbReference type="InterPro" id="IPR036640">
    <property type="entry name" value="ABC1_TM_sf"/>
</dbReference>
<feature type="compositionally biased region" description="Polar residues" evidence="7">
    <location>
        <begin position="376"/>
        <end position="388"/>
    </location>
</feature>
<feature type="region of interest" description="Disordered" evidence="7">
    <location>
        <begin position="356"/>
        <end position="397"/>
    </location>
</feature>
<dbReference type="SUPFAM" id="SSF52540">
    <property type="entry name" value="P-loop containing nucleoside triphosphate hydrolases"/>
    <property type="match status" value="2"/>
</dbReference>
<keyword evidence="11" id="KW-1185">Reference proteome</keyword>
<dbReference type="InterPro" id="IPR003439">
    <property type="entry name" value="ABC_transporter-like_ATP-bd"/>
</dbReference>
<feature type="region of interest" description="Disordered" evidence="7">
    <location>
        <begin position="114"/>
        <end position="156"/>
    </location>
</feature>
<feature type="transmembrane region" description="Helical" evidence="8">
    <location>
        <begin position="464"/>
        <end position="483"/>
    </location>
</feature>
<dbReference type="Pfam" id="PF00005">
    <property type="entry name" value="ABC_tran"/>
    <property type="match status" value="2"/>
</dbReference>
<evidence type="ECO:0000256" key="4">
    <source>
        <dbReference type="ARBA" id="ARBA00022840"/>
    </source>
</evidence>